<proteinExistence type="predicted"/>
<feature type="region of interest" description="Disordered" evidence="1">
    <location>
        <begin position="572"/>
        <end position="612"/>
    </location>
</feature>
<evidence type="ECO:0000256" key="1">
    <source>
        <dbReference type="SAM" id="MobiDB-lite"/>
    </source>
</evidence>
<accession>A0A5K1K1J9</accession>
<feature type="region of interest" description="Disordered" evidence="1">
    <location>
        <begin position="70"/>
        <end position="100"/>
    </location>
</feature>
<dbReference type="AlphaFoldDB" id="A0A5K1K1J9"/>
<feature type="compositionally biased region" description="Acidic residues" evidence="1">
    <location>
        <begin position="573"/>
        <end position="608"/>
    </location>
</feature>
<organism evidence="2">
    <name type="scientific">Ganoderma boninense</name>
    <dbReference type="NCBI Taxonomy" id="34458"/>
    <lineage>
        <taxon>Eukaryota</taxon>
        <taxon>Fungi</taxon>
        <taxon>Dikarya</taxon>
        <taxon>Basidiomycota</taxon>
        <taxon>Agaricomycotina</taxon>
        <taxon>Agaricomycetes</taxon>
        <taxon>Polyporales</taxon>
        <taxon>Polyporaceae</taxon>
        <taxon>Ganoderma</taxon>
    </lineage>
</organism>
<gene>
    <name evidence="2" type="primary">S7VVL5</name>
</gene>
<evidence type="ECO:0000313" key="2">
    <source>
        <dbReference type="EMBL" id="VWO99055.1"/>
    </source>
</evidence>
<name>A0A5K1K1J9_9APHY</name>
<dbReference type="Pfam" id="PF18759">
    <property type="entry name" value="Plavaka"/>
    <property type="match status" value="2"/>
</dbReference>
<dbReference type="InterPro" id="IPR041078">
    <property type="entry name" value="Plavaka"/>
</dbReference>
<reference evidence="2" key="1">
    <citation type="submission" date="2019-10" db="EMBL/GenBank/DDBJ databases">
        <authorList>
            <person name="Nor Muhammad N."/>
        </authorList>
    </citation>
    <scope>NUCLEOTIDE SEQUENCE</scope>
</reference>
<sequence length="866" mass="98160">MADLRCRGCKILFNNQKVKNQHISASPDCLAVYEALSTQQASVQPPPLEPAPPTRIEHIAPLPYAPLHWPDINYDQPSPPAADAAEESAPKRRRVTVEEVEEESSEEKSWIHERFPGEVAASLGTGVTVFSDALEEQNSMQEQPYAPFRDRKEWGLAKWLMRRTNQTGADEYLKLEITRTVTKPSFKNKVAMFRKVDALPVGPRWYCDIVNVTGDCVGPKGELLTEELDLWRRDAVDCIRDLIGNPAFKDVIVYEPTRVKRDGQRYYSEMGTGDWWWNVQKRLPKGAAVAAVILASDKTNLSVFRGDKTAWPVYLTIANIDKDPISLDILARKTDGSDVPEFDEHGLRPIPQPFWAELPHTDIFATISPDILHQLHKGIFKDHLVAWVSKLIGKAELDRRFASLSRCHGVRHFKTGISGLTQWTGAEAKEIEKVLLGILVGRVEPDVVAAVKALLDFIYLAQYHVHSDTTLQLMQNALRNFHRHKDCFVKLGVREHFNIPKLHALLHYLEAIASLGCLDGLNTETSERLHIDYAKNAYRASSRNEYVAQMTTWLQRQEAVVRKDSYLSWVLGDGDDADSETDTSDEDSTTSEDSEEDMGEEENQASEDEVQRTAAISAEQAAFKTLKSLLNSNVRRAYHLPLSPSARRVSLADLENRYGAQGFLADLKIFLDLHFPTAAVRPNEFDTYDVFHYINLLKPAVRHFDNSKRICKIRAVPAKPRQGTQRAVPAYFDCGLFIVDEDKYRLEGGLNGLCAARVRAMFHLPAHLGHFSHPLMYVEWFRPFRGPEPRSSLYTTGHSTLNKARRHSIVSAKMLLCSCHLIPKYGPDDVDPDWTPDTVLDECVDFYLNSYVDFHMFHELVLSHRV</sequence>
<protein>
    <submittedName>
        <fullName evidence="2">Uncharacterized protein</fullName>
    </submittedName>
</protein>
<dbReference type="EMBL" id="LR727371">
    <property type="protein sequence ID" value="VWO99055.1"/>
    <property type="molecule type" value="Genomic_DNA"/>
</dbReference>